<dbReference type="AlphaFoldDB" id="A0A926D285"/>
<name>A0A926D285_9FIRM</name>
<dbReference type="EMBL" id="JACRSO010000005">
    <property type="protein sequence ID" value="MBC8530022.1"/>
    <property type="molecule type" value="Genomic_DNA"/>
</dbReference>
<dbReference type="Gene3D" id="3.40.50.1110">
    <property type="entry name" value="SGNH hydrolase"/>
    <property type="match status" value="1"/>
</dbReference>
<dbReference type="Proteomes" id="UP000654279">
    <property type="component" value="Unassembled WGS sequence"/>
</dbReference>
<reference evidence="3" key="1">
    <citation type="submission" date="2020-08" db="EMBL/GenBank/DDBJ databases">
        <title>Genome public.</title>
        <authorList>
            <person name="Liu C."/>
            <person name="Sun Q."/>
        </authorList>
    </citation>
    <scope>NUCLEOTIDE SEQUENCE</scope>
    <source>
        <strain evidence="3">NSJ-44</strain>
    </source>
</reference>
<dbReference type="SUPFAM" id="SSF52266">
    <property type="entry name" value="SGNH hydrolase"/>
    <property type="match status" value="1"/>
</dbReference>
<keyword evidence="4" id="KW-1185">Reference proteome</keyword>
<feature type="domain" description="SGNH hydrolase-type esterase" evidence="2">
    <location>
        <begin position="137"/>
        <end position="277"/>
    </location>
</feature>
<gene>
    <name evidence="3" type="ORF">H8699_11330</name>
</gene>
<comment type="caution">
    <text evidence="3">The sequence shown here is derived from an EMBL/GenBank/DDBJ whole genome shotgun (WGS) entry which is preliminary data.</text>
</comment>
<dbReference type="InterPro" id="IPR036514">
    <property type="entry name" value="SGNH_hydro_sf"/>
</dbReference>
<evidence type="ECO:0000256" key="1">
    <source>
        <dbReference type="SAM" id="MobiDB-lite"/>
    </source>
</evidence>
<accession>A0A926D285</accession>
<protein>
    <recommendedName>
        <fullName evidence="2">SGNH hydrolase-type esterase domain-containing protein</fullName>
    </recommendedName>
</protein>
<organism evidence="3 4">
    <name type="scientific">Luoshenia tenuis</name>
    <dbReference type="NCBI Taxonomy" id="2763654"/>
    <lineage>
        <taxon>Bacteria</taxon>
        <taxon>Bacillati</taxon>
        <taxon>Bacillota</taxon>
        <taxon>Clostridia</taxon>
        <taxon>Christensenellales</taxon>
        <taxon>Christensenellaceae</taxon>
        <taxon>Luoshenia</taxon>
    </lineage>
</organism>
<dbReference type="Pfam" id="PF13472">
    <property type="entry name" value="Lipase_GDSL_2"/>
    <property type="match status" value="1"/>
</dbReference>
<feature type="region of interest" description="Disordered" evidence="1">
    <location>
        <begin position="81"/>
        <end position="113"/>
    </location>
</feature>
<dbReference type="InterPro" id="IPR013830">
    <property type="entry name" value="SGNH_hydro"/>
</dbReference>
<evidence type="ECO:0000259" key="2">
    <source>
        <dbReference type="Pfam" id="PF13472"/>
    </source>
</evidence>
<proteinExistence type="predicted"/>
<evidence type="ECO:0000313" key="4">
    <source>
        <dbReference type="Proteomes" id="UP000654279"/>
    </source>
</evidence>
<evidence type="ECO:0000313" key="3">
    <source>
        <dbReference type="EMBL" id="MBC8530022.1"/>
    </source>
</evidence>
<sequence length="298" mass="33508">MRMRDGRRIRVKSRRFKRIVACAGTLVAGLVCVLTLQHGLARPAIDPAQLAQGQALLQQAQAADVAQAQAQVDARAEAQRQQAEAERQQKEQEEAEQKRQEQAAQQEAERQKKEAEAAALRTLRKQFKGSVIVGDSITEALADYGFLPRNNVVSHRGISVKEADEQMATVIGLAPDHIFLSFGMNDLPYFLGDANEFIKYYEQQIAKLRQALPQAKLYVNSVLPVQQNAIDENAYYGKYPEFNRALEEMCARLNLPFIDNNPYVEGKPEMYKSDGIHVVNSYYIQWMQHMAQVAGLDG</sequence>